<organism evidence="1 2">
    <name type="scientific">Colwellia marinimaniae</name>
    <dbReference type="NCBI Taxonomy" id="1513592"/>
    <lineage>
        <taxon>Bacteria</taxon>
        <taxon>Pseudomonadati</taxon>
        <taxon>Pseudomonadota</taxon>
        <taxon>Gammaproteobacteria</taxon>
        <taxon>Alteromonadales</taxon>
        <taxon>Colwelliaceae</taxon>
        <taxon>Colwellia</taxon>
    </lineage>
</organism>
<name>A0ABQ0MZY3_9GAMM</name>
<dbReference type="RefSeq" id="WP_057179461.1">
    <property type="nucleotide sequence ID" value="NZ_BDQM01000059.1"/>
</dbReference>
<proteinExistence type="predicted"/>
<reference evidence="1 2" key="1">
    <citation type="submission" date="2017-06" db="EMBL/GenBank/DDBJ databases">
        <title>Whole Genome Sequences of Colwellia marinimaniae MTCD1.</title>
        <authorList>
            <person name="Kusumoto H."/>
            <person name="Inoue M."/>
            <person name="Tanikawa K."/>
            <person name="Maeji H."/>
            <person name="Cameron J.H."/>
            <person name="Bartlett D.H."/>
        </authorList>
    </citation>
    <scope>NUCLEOTIDE SEQUENCE [LARGE SCALE GENOMIC DNA]</scope>
    <source>
        <strain evidence="1 2">MTCD1</strain>
    </source>
</reference>
<comment type="caution">
    <text evidence="1">The sequence shown here is derived from an EMBL/GenBank/DDBJ whole genome shotgun (WGS) entry which is preliminary data.</text>
</comment>
<accession>A0ABQ0MZY3</accession>
<dbReference type="EMBL" id="BDQM01000059">
    <property type="protein sequence ID" value="GAW97926.1"/>
    <property type="molecule type" value="Genomic_DNA"/>
</dbReference>
<evidence type="ECO:0000313" key="2">
    <source>
        <dbReference type="Proteomes" id="UP000197068"/>
    </source>
</evidence>
<protein>
    <recommendedName>
        <fullName evidence="3">Lipoprotein</fullName>
    </recommendedName>
</protein>
<evidence type="ECO:0000313" key="1">
    <source>
        <dbReference type="EMBL" id="GAW97926.1"/>
    </source>
</evidence>
<gene>
    <name evidence="1" type="ORF">MTCD1_03581</name>
</gene>
<dbReference type="Proteomes" id="UP000197068">
    <property type="component" value="Unassembled WGS sequence"/>
</dbReference>
<dbReference type="PROSITE" id="PS51257">
    <property type="entry name" value="PROKAR_LIPOPROTEIN"/>
    <property type="match status" value="1"/>
</dbReference>
<keyword evidence="2" id="KW-1185">Reference proteome</keyword>
<sequence length="255" mass="27959">MKKSFLVLLLILLTACNETEKSEAVNSSDFQYSGLLTTSASFGSSGADLGIAGSVGITANNYNDIKLSANDQFNLITPDGQVMKGVNYQQLGLLKSIFLCCTFSAGVHRENLADFDIALADNIWQFEFKRNGILEDSFTLTLAKPIVLDQLDGFLMNDDGSITLSWQQEILGGNIDIRLLSAESCDVSLYFPLSSADKMITIKKEDVIQCKGLNAMVVDFMLGQPPQKKTTDILQVPLAITISQLEQRIELVLKE</sequence>
<evidence type="ECO:0008006" key="3">
    <source>
        <dbReference type="Google" id="ProtNLM"/>
    </source>
</evidence>